<accession>A0A5B8Y843</accession>
<dbReference type="GO" id="GO:0016020">
    <property type="term" value="C:membrane"/>
    <property type="evidence" value="ECO:0007669"/>
    <property type="project" value="InterPro"/>
</dbReference>
<feature type="chain" id="PRO_5030106367" evidence="7">
    <location>
        <begin position="25"/>
        <end position="306"/>
    </location>
</feature>
<feature type="compositionally biased region" description="Basic and acidic residues" evidence="6">
    <location>
        <begin position="265"/>
        <end position="276"/>
    </location>
</feature>
<accession>A0A4Y6PSQ4</accession>
<evidence type="ECO:0000256" key="7">
    <source>
        <dbReference type="SAM" id="SignalP"/>
    </source>
</evidence>
<dbReference type="GO" id="GO:0044781">
    <property type="term" value="P:bacterial-type flagellum organization"/>
    <property type="evidence" value="ECO:0007669"/>
    <property type="project" value="InterPro"/>
</dbReference>
<dbReference type="EMBL" id="CP041186">
    <property type="protein sequence ID" value="QDG51362.1"/>
    <property type="molecule type" value="Genomic_DNA"/>
</dbReference>
<evidence type="ECO:0000313" key="8">
    <source>
        <dbReference type="EMBL" id="QDG51362.1"/>
    </source>
</evidence>
<proteinExistence type="predicted"/>
<evidence type="ECO:0000256" key="4">
    <source>
        <dbReference type="ARBA" id="ARBA00022989"/>
    </source>
</evidence>
<dbReference type="Pfam" id="PF04347">
    <property type="entry name" value="FliO"/>
    <property type="match status" value="1"/>
</dbReference>
<feature type="signal peptide" evidence="7">
    <location>
        <begin position="1"/>
        <end position="24"/>
    </location>
</feature>
<feature type="compositionally biased region" description="Basic and acidic residues" evidence="6">
    <location>
        <begin position="236"/>
        <end position="254"/>
    </location>
</feature>
<feature type="region of interest" description="Disordered" evidence="6">
    <location>
        <begin position="233"/>
        <end position="282"/>
    </location>
</feature>
<keyword evidence="4" id="KW-1133">Transmembrane helix</keyword>
<feature type="compositionally biased region" description="Basic and acidic residues" evidence="6">
    <location>
        <begin position="26"/>
        <end position="66"/>
    </location>
</feature>
<reference evidence="8 9" key="1">
    <citation type="submission" date="2019-06" db="EMBL/GenBank/DDBJ databases">
        <title>Persicimonas caeni gen. nov., sp. nov., a predatory bacterium isolated from solar saltern.</title>
        <authorList>
            <person name="Wang S."/>
        </authorList>
    </citation>
    <scope>NUCLEOTIDE SEQUENCE [LARGE SCALE GENOMIC DNA]</scope>
    <source>
        <strain evidence="8 9">YN101</strain>
    </source>
</reference>
<keyword evidence="3" id="KW-0812">Transmembrane</keyword>
<evidence type="ECO:0000313" key="9">
    <source>
        <dbReference type="Proteomes" id="UP000315995"/>
    </source>
</evidence>
<dbReference type="RefSeq" id="WP_141197845.1">
    <property type="nucleotide sequence ID" value="NZ_CP041186.1"/>
</dbReference>
<dbReference type="InterPro" id="IPR022781">
    <property type="entry name" value="Flagellar_biosynth_FliO"/>
</dbReference>
<keyword evidence="8" id="KW-0282">Flagellum</keyword>
<evidence type="ECO:0000256" key="2">
    <source>
        <dbReference type="ARBA" id="ARBA00022475"/>
    </source>
</evidence>
<evidence type="ECO:0000256" key="5">
    <source>
        <dbReference type="ARBA" id="ARBA00023136"/>
    </source>
</evidence>
<gene>
    <name evidence="8" type="ORF">FIV42_11600</name>
</gene>
<keyword evidence="9" id="KW-1185">Reference proteome</keyword>
<evidence type="ECO:0000256" key="3">
    <source>
        <dbReference type="ARBA" id="ARBA00022692"/>
    </source>
</evidence>
<sequence length="306" mass="32521">MNLRILMMMATVLVMAASAVPASAKEPAKNSEPRAEKDAAQPDHAAADKPAADKPAADKPAADKVAADPPADPSPSDEQAEDADAYRALLEQGAGQPVGDGEVQKPATPAGEVPMSSFWILFGGAGLIALGGWAYQKYRTGQTPNALVEMEHVRSMKLGTKHQLTIVEVEGRRLLLGLSDGHMQVLAELDAVPAARSSTALGSTALSSTALGQAASRQSDEDTWQAMLQEAIDSGPRPEGHDGLFRRTDADRSSRSTRNTRNTRSSRDEARSELRRASRANLESDSVVCGLESLKSQAGIKNWERS</sequence>
<keyword evidence="7" id="KW-0732">Signal</keyword>
<keyword evidence="8" id="KW-0969">Cilium</keyword>
<comment type="subcellular location">
    <subcellularLocation>
        <location evidence="1">Cell membrane</location>
    </subcellularLocation>
</comment>
<dbReference type="AlphaFoldDB" id="A0A4Y6PSQ4"/>
<keyword evidence="8" id="KW-0966">Cell projection</keyword>
<keyword evidence="5" id="KW-0472">Membrane</keyword>
<organism evidence="8 9">
    <name type="scientific">Persicimonas caeni</name>
    <dbReference type="NCBI Taxonomy" id="2292766"/>
    <lineage>
        <taxon>Bacteria</taxon>
        <taxon>Deltaproteobacteria</taxon>
        <taxon>Bradymonadales</taxon>
        <taxon>Bradymonadaceae</taxon>
        <taxon>Persicimonas</taxon>
    </lineage>
</organism>
<feature type="region of interest" description="Disordered" evidence="6">
    <location>
        <begin position="21"/>
        <end position="82"/>
    </location>
</feature>
<evidence type="ECO:0000256" key="6">
    <source>
        <dbReference type="SAM" id="MobiDB-lite"/>
    </source>
</evidence>
<evidence type="ECO:0000256" key="1">
    <source>
        <dbReference type="ARBA" id="ARBA00004236"/>
    </source>
</evidence>
<protein>
    <submittedName>
        <fullName evidence="8">Flagellar biosynthetic protein FliO</fullName>
    </submittedName>
</protein>
<keyword evidence="2" id="KW-1003">Cell membrane</keyword>
<name>A0A4Y6PSQ4_PERCE</name>
<feature type="compositionally biased region" description="Low complexity" evidence="6">
    <location>
        <begin position="67"/>
        <end position="77"/>
    </location>
</feature>
<dbReference type="Proteomes" id="UP000315995">
    <property type="component" value="Chromosome"/>
</dbReference>